<dbReference type="GO" id="GO:0003824">
    <property type="term" value="F:catalytic activity"/>
    <property type="evidence" value="ECO:0007669"/>
    <property type="project" value="InterPro"/>
</dbReference>
<dbReference type="RefSeq" id="WP_015904840.1">
    <property type="nucleotide sequence ID" value="NC_012108.1"/>
</dbReference>
<evidence type="ECO:0000256" key="4">
    <source>
        <dbReference type="ARBA" id="ARBA00023004"/>
    </source>
</evidence>
<evidence type="ECO:0000256" key="1">
    <source>
        <dbReference type="ARBA" id="ARBA00001966"/>
    </source>
</evidence>
<feature type="domain" description="4Fe4S-binding SPASM" evidence="7">
    <location>
        <begin position="249"/>
        <end position="308"/>
    </location>
</feature>
<evidence type="ECO:0000313" key="9">
    <source>
        <dbReference type="Proteomes" id="UP000000442"/>
    </source>
</evidence>
<feature type="domain" description="Radical SAM core" evidence="6">
    <location>
        <begin position="13"/>
        <end position="155"/>
    </location>
</feature>
<evidence type="ECO:0000256" key="3">
    <source>
        <dbReference type="ARBA" id="ARBA00022723"/>
    </source>
</evidence>
<dbReference type="Pfam" id="PF13186">
    <property type="entry name" value="SPASM"/>
    <property type="match status" value="1"/>
</dbReference>
<evidence type="ECO:0000259" key="6">
    <source>
        <dbReference type="Pfam" id="PF04055"/>
    </source>
</evidence>
<organism evidence="8 9">
    <name type="scientific">Desulforapulum autotrophicum (strain ATCC 43914 / DSM 3382 / VKM B-1955 / HRM2)</name>
    <name type="common">Desulfobacterium autotrophicum</name>
    <dbReference type="NCBI Taxonomy" id="177437"/>
    <lineage>
        <taxon>Bacteria</taxon>
        <taxon>Pseudomonadati</taxon>
        <taxon>Thermodesulfobacteriota</taxon>
        <taxon>Desulfobacteria</taxon>
        <taxon>Desulfobacterales</taxon>
        <taxon>Desulfobacteraceae</taxon>
        <taxon>Desulforapulum</taxon>
    </lineage>
</organism>
<gene>
    <name evidence="8" type="ordered locus">HRM2_29950</name>
</gene>
<dbReference type="InterPro" id="IPR007197">
    <property type="entry name" value="rSAM"/>
</dbReference>
<sequence length="484" mass="53953">MEHGQLQDINFFTTYRCNSRCRNCFIWREPHDPGSRTRLASNELERFFEDPLVRNCPNVGLAGGEPTIAPFFWEVLEIIPRDKHVTITTNALKSDRLVAFLADNPHRERFMVQVSLDGIGAVNDNIRGIAGAFKKTVDLLEKLKNLGVPRLVSFTINRTNFMDLEACYGLAEKNGAGFSTRMAYCGGAYTNRESRELFHFAADELVTLENSIDRVVSKELNRSGHYLPQLVFMEKIVDYYRGAQTDIPCHAMTSGMVIDLYGDVFPNCPAIMTSIGNLKNNSLSDIWEGPKAEAVRRKIQKIACGGCWNDCQVVTNIACNRAFLDRESTEIKLREVRGKAFPQGIDFNCGESPLILNGWYVPEGSDAFRYCWTTMEFSIIVPQGATGVQFFAMPCPGTNSENPLVLTARGGEAELGRISLENADWGDFSLSFLRPAEKMGACSFSLGRCFCPKENGQGVDKRKLGLAVQRISFLKTADLHPASA</sequence>
<dbReference type="Pfam" id="PF04055">
    <property type="entry name" value="Radical_SAM"/>
    <property type="match status" value="1"/>
</dbReference>
<dbReference type="CDD" id="cd21109">
    <property type="entry name" value="SPASM"/>
    <property type="match status" value="1"/>
</dbReference>
<name>C0QK52_DESAH</name>
<keyword evidence="3" id="KW-0479">Metal-binding</keyword>
<protein>
    <recommendedName>
        <fullName evidence="10">Radical SAM protein</fullName>
    </recommendedName>
</protein>
<dbReference type="eggNOG" id="COG0535">
    <property type="taxonomic scope" value="Bacteria"/>
</dbReference>
<dbReference type="AlphaFoldDB" id="C0QK52"/>
<dbReference type="OrthoDB" id="9782387at2"/>
<evidence type="ECO:0000259" key="7">
    <source>
        <dbReference type="Pfam" id="PF13186"/>
    </source>
</evidence>
<dbReference type="SFLD" id="SFLDS00029">
    <property type="entry name" value="Radical_SAM"/>
    <property type="match status" value="1"/>
</dbReference>
<dbReference type="GO" id="GO:0051536">
    <property type="term" value="F:iron-sulfur cluster binding"/>
    <property type="evidence" value="ECO:0007669"/>
    <property type="project" value="UniProtKB-KW"/>
</dbReference>
<comment type="cofactor">
    <cofactor evidence="1">
        <name>[4Fe-4S] cluster</name>
        <dbReference type="ChEBI" id="CHEBI:49883"/>
    </cofactor>
</comment>
<keyword evidence="9" id="KW-1185">Reference proteome</keyword>
<dbReference type="Gene3D" id="3.20.20.70">
    <property type="entry name" value="Aldolase class I"/>
    <property type="match status" value="1"/>
</dbReference>
<dbReference type="InterPro" id="IPR050377">
    <property type="entry name" value="Radical_SAM_PqqE_MftC-like"/>
</dbReference>
<dbReference type="CDD" id="cd01335">
    <property type="entry name" value="Radical_SAM"/>
    <property type="match status" value="1"/>
</dbReference>
<dbReference type="InterPro" id="IPR058240">
    <property type="entry name" value="rSAM_sf"/>
</dbReference>
<evidence type="ECO:0000313" key="8">
    <source>
        <dbReference type="EMBL" id="ACN16078.1"/>
    </source>
</evidence>
<dbReference type="InterPro" id="IPR013785">
    <property type="entry name" value="Aldolase_TIM"/>
</dbReference>
<evidence type="ECO:0000256" key="5">
    <source>
        <dbReference type="ARBA" id="ARBA00023014"/>
    </source>
</evidence>
<evidence type="ECO:0008006" key="10">
    <source>
        <dbReference type="Google" id="ProtNLM"/>
    </source>
</evidence>
<dbReference type="InterPro" id="IPR023885">
    <property type="entry name" value="4Fe4S-binding_SPASM_dom"/>
</dbReference>
<keyword evidence="5" id="KW-0411">Iron-sulfur</keyword>
<accession>C0QK52</accession>
<dbReference type="PANTHER" id="PTHR11228">
    <property type="entry name" value="RADICAL SAM DOMAIN PROTEIN"/>
    <property type="match status" value="1"/>
</dbReference>
<evidence type="ECO:0000256" key="2">
    <source>
        <dbReference type="ARBA" id="ARBA00022691"/>
    </source>
</evidence>
<keyword evidence="2" id="KW-0949">S-adenosyl-L-methionine</keyword>
<reference evidence="8 9" key="1">
    <citation type="journal article" date="2009" name="Environ. Microbiol.">
        <title>Genome sequence of Desulfobacterium autotrophicum HRM2, a marine sulfate reducer oxidizing organic carbon completely to carbon dioxide.</title>
        <authorList>
            <person name="Strittmatter A.W."/>
            <person name="Liesegang H."/>
            <person name="Rabus R."/>
            <person name="Decker I."/>
            <person name="Amann J."/>
            <person name="Andres S."/>
            <person name="Henne A."/>
            <person name="Fricke W.F."/>
            <person name="Martinez-Arias R."/>
            <person name="Bartels D."/>
            <person name="Goesmann A."/>
            <person name="Krause L."/>
            <person name="Puehler A."/>
            <person name="Klenk H.P."/>
            <person name="Richter M."/>
            <person name="Schuler M."/>
            <person name="Gloeckner F.O."/>
            <person name="Meyerdierks A."/>
            <person name="Gottschalk G."/>
            <person name="Amann R."/>
        </authorList>
    </citation>
    <scope>NUCLEOTIDE SEQUENCE [LARGE SCALE GENOMIC DNA]</scope>
    <source>
        <strain evidence="9">ATCC 43914 / DSM 3382 / HRM2</strain>
    </source>
</reference>
<dbReference type="SFLD" id="SFLDG01067">
    <property type="entry name" value="SPASM/twitch_domain_containing"/>
    <property type="match status" value="1"/>
</dbReference>
<dbReference type="HOGENOM" id="CLU_563517_0_0_7"/>
<proteinExistence type="predicted"/>
<dbReference type="GO" id="GO:0046872">
    <property type="term" value="F:metal ion binding"/>
    <property type="evidence" value="ECO:0007669"/>
    <property type="project" value="UniProtKB-KW"/>
</dbReference>
<dbReference type="EMBL" id="CP001087">
    <property type="protein sequence ID" value="ACN16078.1"/>
    <property type="molecule type" value="Genomic_DNA"/>
</dbReference>
<dbReference type="KEGG" id="dat:HRM2_29950"/>
<dbReference type="PANTHER" id="PTHR11228:SF7">
    <property type="entry name" value="PQQA PEPTIDE CYCLASE"/>
    <property type="match status" value="1"/>
</dbReference>
<keyword evidence="4" id="KW-0408">Iron</keyword>
<dbReference type="SUPFAM" id="SSF102114">
    <property type="entry name" value="Radical SAM enzymes"/>
    <property type="match status" value="1"/>
</dbReference>
<dbReference type="Proteomes" id="UP000000442">
    <property type="component" value="Chromosome"/>
</dbReference>
<dbReference type="STRING" id="177437.HRM2_29950"/>